<dbReference type="PIRSF" id="PIRSF018005">
    <property type="entry name" value="UCP018005"/>
    <property type="match status" value="1"/>
</dbReference>
<dbReference type="Pfam" id="PF10017">
    <property type="entry name" value="Methyltransf_33"/>
    <property type="match status" value="1"/>
</dbReference>
<comment type="caution">
    <text evidence="9">The sequence shown here is derived from an EMBL/GenBank/DDBJ whole genome shotgun (WGS) entry which is preliminary data.</text>
</comment>
<dbReference type="GO" id="GO:0008168">
    <property type="term" value="F:methyltransferase activity"/>
    <property type="evidence" value="ECO:0007669"/>
    <property type="project" value="UniProtKB-KW"/>
</dbReference>
<evidence type="ECO:0000256" key="7">
    <source>
        <dbReference type="ARBA" id="ARBA00049425"/>
    </source>
</evidence>
<evidence type="ECO:0000256" key="6">
    <source>
        <dbReference type="ARBA" id="ARBA00039094"/>
    </source>
</evidence>
<keyword evidence="3" id="KW-0017">Alkaloid metabolism</keyword>
<dbReference type="GO" id="GO:0009820">
    <property type="term" value="P:alkaloid metabolic process"/>
    <property type="evidence" value="ECO:0007669"/>
    <property type="project" value="UniProtKB-KW"/>
</dbReference>
<dbReference type="OrthoDB" id="659at2759"/>
<dbReference type="NCBIfam" id="TIGR03439">
    <property type="entry name" value="methyl_EasF"/>
    <property type="match status" value="1"/>
</dbReference>
<gene>
    <name evidence="9" type="ORF">THRCLA_02891</name>
</gene>
<evidence type="ECO:0000256" key="4">
    <source>
        <dbReference type="ARBA" id="ARBA00022603"/>
    </source>
</evidence>
<evidence type="ECO:0000256" key="5">
    <source>
        <dbReference type="ARBA" id="ARBA00022679"/>
    </source>
</evidence>
<dbReference type="EC" id="2.1.1.261" evidence="6"/>
<keyword evidence="5" id="KW-0808">Transferase</keyword>
<evidence type="ECO:0000256" key="3">
    <source>
        <dbReference type="ARBA" id="ARBA00022589"/>
    </source>
</evidence>
<dbReference type="PANTHER" id="PTHR43397">
    <property type="entry name" value="ERGOTHIONEINE BIOSYNTHESIS PROTEIN 1"/>
    <property type="match status" value="1"/>
</dbReference>
<dbReference type="InterPro" id="IPR017805">
    <property type="entry name" value="SAM_MeTrfase_EasF-type_put"/>
</dbReference>
<proteinExistence type="predicted"/>
<feature type="domain" description="Histidine-specific methyltransferase SAM-dependent" evidence="8">
    <location>
        <begin position="22"/>
        <end position="334"/>
    </location>
</feature>
<accession>A0A1W0A3S6</accession>
<protein>
    <recommendedName>
        <fullName evidence="6">4-dimethylallyltryptophan N-methyltransferase</fullName>
        <ecNumber evidence="6">2.1.1.261</ecNumber>
    </recommendedName>
</protein>
<evidence type="ECO:0000256" key="1">
    <source>
        <dbReference type="ARBA" id="ARBA00005107"/>
    </source>
</evidence>
<evidence type="ECO:0000313" key="10">
    <source>
        <dbReference type="Proteomes" id="UP000243217"/>
    </source>
</evidence>
<dbReference type="AlphaFoldDB" id="A0A1W0A3S6"/>
<evidence type="ECO:0000256" key="2">
    <source>
        <dbReference type="ARBA" id="ARBA00011738"/>
    </source>
</evidence>
<keyword evidence="4" id="KW-0489">Methyltransferase</keyword>
<comment type="catalytic activity">
    <reaction evidence="7">
        <text>4-(3-methylbut-2-enyl)-L-tryptophan + S-adenosyl-L-methionine = 4-(3-methylbut-2-enyl)-L-abrine + S-adenosyl-L-homocysteine + H(+)</text>
        <dbReference type="Rhea" id="RHEA:34435"/>
        <dbReference type="ChEBI" id="CHEBI:15378"/>
        <dbReference type="ChEBI" id="CHEBI:57856"/>
        <dbReference type="ChEBI" id="CHEBI:58209"/>
        <dbReference type="ChEBI" id="CHEBI:59789"/>
        <dbReference type="ChEBI" id="CHEBI:67248"/>
        <dbReference type="EC" id="2.1.1.261"/>
    </reaction>
</comment>
<dbReference type="GO" id="GO:0032259">
    <property type="term" value="P:methylation"/>
    <property type="evidence" value="ECO:0007669"/>
    <property type="project" value="UniProtKB-KW"/>
</dbReference>
<dbReference type="EMBL" id="JNBS01000531">
    <property type="protein sequence ID" value="OQS04917.1"/>
    <property type="molecule type" value="Genomic_DNA"/>
</dbReference>
<dbReference type="InterPro" id="IPR029063">
    <property type="entry name" value="SAM-dependent_MTases_sf"/>
</dbReference>
<evidence type="ECO:0000259" key="8">
    <source>
        <dbReference type="Pfam" id="PF10017"/>
    </source>
</evidence>
<dbReference type="InterPro" id="IPR051128">
    <property type="entry name" value="EgtD_Methyltrsf_superfamily"/>
</dbReference>
<comment type="subunit">
    <text evidence="2">Homodimer.</text>
</comment>
<dbReference type="Proteomes" id="UP000243217">
    <property type="component" value="Unassembled WGS sequence"/>
</dbReference>
<dbReference type="PANTHER" id="PTHR43397:SF1">
    <property type="entry name" value="ERGOTHIONEINE BIOSYNTHESIS PROTEIN 1"/>
    <property type="match status" value="1"/>
</dbReference>
<dbReference type="InterPro" id="IPR019257">
    <property type="entry name" value="MeTrfase_dom"/>
</dbReference>
<comment type="pathway">
    <text evidence="1">Alkaloid biosynthesis; ergot alkaloid biosynthesis.</text>
</comment>
<dbReference type="InterPro" id="IPR017804">
    <property type="entry name" value="MeTrfase_EgtD-like"/>
</dbReference>
<sequence>MSAQVIDIRPKQLTAAPDLCHEIADGLAKKASYGQEKPVRHVPSLVLYDAHGLEIYDQITYLDDYYLTNAEIDILQNSADKLLAHVKDGDVLIELGVGSMRKTSHLLDAIVKAKKKYITYYAVDVSEESLTEALTPLVAKYPTINFVGLFGTYDDSLAWLHSQATSASKTFLWLGSTIGNVVRTEAAAFLRSIQETAMKRGDYFIVGIDRRKEGSTVQAAYNDPTGLHREFILNSIDHMNHLFNDKVFTRSKFEFKSIYNEVEGRHEAHIQSLENQTITVLGKSIILEKGELIHIAYSHKYSEQEMKELVRGAGLFWNNKFADSQQRYDVHLFSKVSP</sequence>
<evidence type="ECO:0000313" key="9">
    <source>
        <dbReference type="EMBL" id="OQS04917.1"/>
    </source>
</evidence>
<keyword evidence="10" id="KW-1185">Reference proteome</keyword>
<dbReference type="STRING" id="74557.A0A1W0A3S6"/>
<organism evidence="9 10">
    <name type="scientific">Thraustotheca clavata</name>
    <dbReference type="NCBI Taxonomy" id="74557"/>
    <lineage>
        <taxon>Eukaryota</taxon>
        <taxon>Sar</taxon>
        <taxon>Stramenopiles</taxon>
        <taxon>Oomycota</taxon>
        <taxon>Saprolegniomycetes</taxon>
        <taxon>Saprolegniales</taxon>
        <taxon>Achlyaceae</taxon>
        <taxon>Thraustotheca</taxon>
    </lineage>
</organism>
<name>A0A1W0A3S6_9STRA</name>
<reference evidence="9 10" key="1">
    <citation type="journal article" date="2014" name="Genome Biol. Evol.">
        <title>The secreted proteins of Achlya hypogyna and Thraustotheca clavata identify the ancestral oomycete secretome and reveal gene acquisitions by horizontal gene transfer.</title>
        <authorList>
            <person name="Misner I."/>
            <person name="Blouin N."/>
            <person name="Leonard G."/>
            <person name="Richards T.A."/>
            <person name="Lane C.E."/>
        </authorList>
    </citation>
    <scope>NUCLEOTIDE SEQUENCE [LARGE SCALE GENOMIC DNA]</scope>
    <source>
        <strain evidence="9 10">ATCC 34112</strain>
    </source>
</reference>
<dbReference type="Gene3D" id="3.40.50.150">
    <property type="entry name" value="Vaccinia Virus protein VP39"/>
    <property type="match status" value="1"/>
</dbReference>